<keyword evidence="1" id="KW-0732">Signal</keyword>
<dbReference type="AlphaFoldDB" id="A0A8H7YVF8"/>
<accession>A0A8H7YVF8</accession>
<reference evidence="2 3" key="1">
    <citation type="submission" date="2021-01" db="EMBL/GenBank/DDBJ databases">
        <title>Chromosome-level genome assembly of a human fungal pathogen reveals clustering of transcriptionally co-regulated genes.</title>
        <authorList>
            <person name="Voorhies M."/>
            <person name="Cohen S."/>
            <person name="Shea T.P."/>
            <person name="Petrus S."/>
            <person name="Munoz J.F."/>
            <person name="Poplawski S."/>
            <person name="Goldman W.E."/>
            <person name="Michael T."/>
            <person name="Cuomo C.A."/>
            <person name="Sil A."/>
            <person name="Beyhan S."/>
        </authorList>
    </citation>
    <scope>NUCLEOTIDE SEQUENCE [LARGE SCALE GENOMIC DNA]</scope>
    <source>
        <strain evidence="2 3">G184AR</strain>
    </source>
</reference>
<evidence type="ECO:0008006" key="4">
    <source>
        <dbReference type="Google" id="ProtNLM"/>
    </source>
</evidence>
<proteinExistence type="predicted"/>
<dbReference type="Proteomes" id="UP000670092">
    <property type="component" value="Unassembled WGS sequence"/>
</dbReference>
<evidence type="ECO:0000256" key="1">
    <source>
        <dbReference type="SAM" id="SignalP"/>
    </source>
</evidence>
<dbReference type="EMBL" id="JAEVHI010000003">
    <property type="protein sequence ID" value="KAG5296323.1"/>
    <property type="molecule type" value="Genomic_DNA"/>
</dbReference>
<feature type="signal peptide" evidence="1">
    <location>
        <begin position="1"/>
        <end position="16"/>
    </location>
</feature>
<dbReference type="VEuPathDB" id="FungiDB:I7I52_06940"/>
<evidence type="ECO:0000313" key="2">
    <source>
        <dbReference type="EMBL" id="KAG5296323.1"/>
    </source>
</evidence>
<name>A0A8H7YVF8_AJECA</name>
<sequence>MLCRCALSLCSVSVRCLCMFRTLRAPPGCSSFAPFKEVRYKNRMEYHLKVLNTNLALLSCKRGKILIRLYRTAKLLPLSC</sequence>
<feature type="chain" id="PRO_5034914866" description="Secreted protein" evidence="1">
    <location>
        <begin position="17"/>
        <end position="80"/>
    </location>
</feature>
<evidence type="ECO:0000313" key="3">
    <source>
        <dbReference type="Proteomes" id="UP000670092"/>
    </source>
</evidence>
<gene>
    <name evidence="2" type="ORF">I7I52_06940</name>
</gene>
<organism evidence="2 3">
    <name type="scientific">Ajellomyces capsulatus</name>
    <name type="common">Darling's disease fungus</name>
    <name type="synonym">Histoplasma capsulatum</name>
    <dbReference type="NCBI Taxonomy" id="5037"/>
    <lineage>
        <taxon>Eukaryota</taxon>
        <taxon>Fungi</taxon>
        <taxon>Dikarya</taxon>
        <taxon>Ascomycota</taxon>
        <taxon>Pezizomycotina</taxon>
        <taxon>Eurotiomycetes</taxon>
        <taxon>Eurotiomycetidae</taxon>
        <taxon>Onygenales</taxon>
        <taxon>Ajellomycetaceae</taxon>
        <taxon>Histoplasma</taxon>
    </lineage>
</organism>
<protein>
    <recommendedName>
        <fullName evidence="4">Secreted protein</fullName>
    </recommendedName>
</protein>
<comment type="caution">
    <text evidence="2">The sequence shown here is derived from an EMBL/GenBank/DDBJ whole genome shotgun (WGS) entry which is preliminary data.</text>
</comment>